<dbReference type="InterPro" id="IPR006195">
    <property type="entry name" value="aa-tRNA-synth_II"/>
</dbReference>
<dbReference type="PRINTS" id="PR01046">
    <property type="entry name" value="TRNASYNTHPRO"/>
</dbReference>
<accession>A0A1F6WHG3</accession>
<sequence>MKQSQLFTKIRREAPADEESKNAELLIRAGFVHKEAAGVYSLLPLGLRVREKIKNIIREEMNALGGQEVHLSTLQDKALWEKTGRWSDASVDNWFKTKYKTGGEAGLSFTHEEPLTAIMTNHISSHKDLPVYVYQFQTKFRNELRAKSGLLRGREFLMKDLYSFCHNKDEHEKFYKRAQEAYRNIFKRAGIGHLTYLVCASGGVFSEFSHEFQTLLPVGEDVVFLCKNCNMGVNKEIIEKVKKCPECDGSLGEGQNAVEVGNIFPLGTRFSEPLDLNYRDEKGIKKLVFMGSYGIGLERLMAVIVEAFSDDRGIIWPENVAPFKIHLLVLSGGDSPASEEAEELYKKLETAGIEVLFDDRAVSAGEKFAEADLLGIPYRIVISEKSLTAGGVEIKKRTEKESKIVKISEVQNYV</sequence>
<dbReference type="PROSITE" id="PS50862">
    <property type="entry name" value="AA_TRNA_LIGASE_II"/>
    <property type="match status" value="1"/>
</dbReference>
<dbReference type="Pfam" id="PF03129">
    <property type="entry name" value="HGTP_anticodon"/>
    <property type="match status" value="1"/>
</dbReference>
<dbReference type="GO" id="GO:0006433">
    <property type="term" value="P:prolyl-tRNA aminoacylation"/>
    <property type="evidence" value="ECO:0007669"/>
    <property type="project" value="InterPro"/>
</dbReference>
<reference evidence="11 12" key="1">
    <citation type="journal article" date="2016" name="Nat. Commun.">
        <title>Thousands of microbial genomes shed light on interconnected biogeochemical processes in an aquifer system.</title>
        <authorList>
            <person name="Anantharaman K."/>
            <person name="Brown C.T."/>
            <person name="Hug L.A."/>
            <person name="Sharon I."/>
            <person name="Castelle C.J."/>
            <person name="Probst A.J."/>
            <person name="Thomas B.C."/>
            <person name="Singh A."/>
            <person name="Wilkins M.J."/>
            <person name="Karaoz U."/>
            <person name="Brodie E.L."/>
            <person name="Williams K.H."/>
            <person name="Hubbard S.S."/>
            <person name="Banfield J.F."/>
        </authorList>
    </citation>
    <scope>NUCLEOTIDE SEQUENCE [LARGE SCALE GENOMIC DNA]</scope>
</reference>
<dbReference type="Gene3D" id="3.30.930.10">
    <property type="entry name" value="Bira Bifunctional Protein, Domain 2"/>
    <property type="match status" value="1"/>
</dbReference>
<evidence type="ECO:0000313" key="12">
    <source>
        <dbReference type="Proteomes" id="UP000179880"/>
    </source>
</evidence>
<evidence type="ECO:0000256" key="8">
    <source>
        <dbReference type="ARBA" id="ARBA00029731"/>
    </source>
</evidence>
<evidence type="ECO:0000256" key="2">
    <source>
        <dbReference type="ARBA" id="ARBA00019110"/>
    </source>
</evidence>
<keyword evidence="5" id="KW-0067">ATP-binding</keyword>
<evidence type="ECO:0000313" key="11">
    <source>
        <dbReference type="EMBL" id="OGI81284.1"/>
    </source>
</evidence>
<comment type="caution">
    <text evidence="11">The sequence shown here is derived from an EMBL/GenBank/DDBJ whole genome shotgun (WGS) entry which is preliminary data.</text>
</comment>
<keyword evidence="3" id="KW-0436">Ligase</keyword>
<evidence type="ECO:0000256" key="1">
    <source>
        <dbReference type="ARBA" id="ARBA00012831"/>
    </source>
</evidence>
<dbReference type="GO" id="GO:0005524">
    <property type="term" value="F:ATP binding"/>
    <property type="evidence" value="ECO:0007669"/>
    <property type="project" value="UniProtKB-KW"/>
</dbReference>
<dbReference type="InterPro" id="IPR036621">
    <property type="entry name" value="Anticodon-bd_dom_sf"/>
</dbReference>
<evidence type="ECO:0000256" key="7">
    <source>
        <dbReference type="ARBA" id="ARBA00023146"/>
    </source>
</evidence>
<dbReference type="InterPro" id="IPR045864">
    <property type="entry name" value="aa-tRNA-synth_II/BPL/LPL"/>
</dbReference>
<dbReference type="Proteomes" id="UP000179880">
    <property type="component" value="Unassembled WGS sequence"/>
</dbReference>
<dbReference type="InterPro" id="IPR004154">
    <property type="entry name" value="Anticodon-bd"/>
</dbReference>
<dbReference type="Pfam" id="PF00587">
    <property type="entry name" value="tRNA-synt_2b"/>
    <property type="match status" value="1"/>
</dbReference>
<dbReference type="SUPFAM" id="SSF52954">
    <property type="entry name" value="Class II aaRS ABD-related"/>
    <property type="match status" value="1"/>
</dbReference>
<proteinExistence type="predicted"/>
<evidence type="ECO:0000256" key="5">
    <source>
        <dbReference type="ARBA" id="ARBA00022840"/>
    </source>
</evidence>
<dbReference type="SUPFAM" id="SSF55681">
    <property type="entry name" value="Class II aaRS and biotin synthetases"/>
    <property type="match status" value="1"/>
</dbReference>
<gene>
    <name evidence="11" type="ORF">A3B93_02045</name>
</gene>
<dbReference type="CDD" id="cd00861">
    <property type="entry name" value="ProRS_anticodon_short"/>
    <property type="match status" value="1"/>
</dbReference>
<dbReference type="GO" id="GO:0005737">
    <property type="term" value="C:cytoplasm"/>
    <property type="evidence" value="ECO:0007669"/>
    <property type="project" value="InterPro"/>
</dbReference>
<dbReference type="InterPro" id="IPR002314">
    <property type="entry name" value="aa-tRNA-synt_IIb"/>
</dbReference>
<evidence type="ECO:0000256" key="4">
    <source>
        <dbReference type="ARBA" id="ARBA00022741"/>
    </source>
</evidence>
<organism evidence="11 12">
    <name type="scientific">Candidatus Nomurabacteria bacterium RIFCSPHIGHO2_02_FULL_42_24</name>
    <dbReference type="NCBI Taxonomy" id="1801757"/>
    <lineage>
        <taxon>Bacteria</taxon>
        <taxon>Candidatus Nomuraibacteriota</taxon>
    </lineage>
</organism>
<dbReference type="Gene3D" id="3.40.50.800">
    <property type="entry name" value="Anticodon-binding domain"/>
    <property type="match status" value="1"/>
</dbReference>
<evidence type="ECO:0000256" key="6">
    <source>
        <dbReference type="ARBA" id="ARBA00022917"/>
    </source>
</evidence>
<dbReference type="AlphaFoldDB" id="A0A1F6WHG3"/>
<evidence type="ECO:0000256" key="3">
    <source>
        <dbReference type="ARBA" id="ARBA00022598"/>
    </source>
</evidence>
<dbReference type="InterPro" id="IPR002316">
    <property type="entry name" value="Pro-tRNA-ligase_IIa"/>
</dbReference>
<comment type="catalytic activity">
    <reaction evidence="9">
        <text>tRNA(Pro) + L-proline + ATP = L-prolyl-tRNA(Pro) + AMP + diphosphate</text>
        <dbReference type="Rhea" id="RHEA:14305"/>
        <dbReference type="Rhea" id="RHEA-COMP:9700"/>
        <dbReference type="Rhea" id="RHEA-COMP:9702"/>
        <dbReference type="ChEBI" id="CHEBI:30616"/>
        <dbReference type="ChEBI" id="CHEBI:33019"/>
        <dbReference type="ChEBI" id="CHEBI:60039"/>
        <dbReference type="ChEBI" id="CHEBI:78442"/>
        <dbReference type="ChEBI" id="CHEBI:78532"/>
        <dbReference type="ChEBI" id="CHEBI:456215"/>
        <dbReference type="EC" id="6.1.1.15"/>
    </reaction>
</comment>
<dbReference type="GO" id="GO:0004827">
    <property type="term" value="F:proline-tRNA ligase activity"/>
    <property type="evidence" value="ECO:0007669"/>
    <property type="project" value="UniProtKB-EC"/>
</dbReference>
<name>A0A1F6WHG3_9BACT</name>
<dbReference type="InterPro" id="IPR050062">
    <property type="entry name" value="Pro-tRNA_synthetase"/>
</dbReference>
<feature type="domain" description="Aminoacyl-transfer RNA synthetases class-II family profile" evidence="10">
    <location>
        <begin position="38"/>
        <end position="317"/>
    </location>
</feature>
<dbReference type="PANTHER" id="PTHR42753">
    <property type="entry name" value="MITOCHONDRIAL RIBOSOME PROTEIN L39/PROLYL-TRNA LIGASE FAMILY MEMBER"/>
    <property type="match status" value="1"/>
</dbReference>
<dbReference type="EMBL" id="MFUH01000034">
    <property type="protein sequence ID" value="OGI81284.1"/>
    <property type="molecule type" value="Genomic_DNA"/>
</dbReference>
<evidence type="ECO:0000259" key="10">
    <source>
        <dbReference type="PROSITE" id="PS50862"/>
    </source>
</evidence>
<keyword evidence="4" id="KW-0547">Nucleotide-binding</keyword>
<dbReference type="EC" id="6.1.1.15" evidence="1"/>
<evidence type="ECO:0000256" key="9">
    <source>
        <dbReference type="ARBA" id="ARBA00047671"/>
    </source>
</evidence>
<keyword evidence="7 11" id="KW-0030">Aminoacyl-tRNA synthetase</keyword>
<protein>
    <recommendedName>
        <fullName evidence="2">Proline--tRNA ligase</fullName>
        <ecNumber evidence="1">6.1.1.15</ecNumber>
    </recommendedName>
    <alternativeName>
        <fullName evidence="8">Prolyl-tRNA synthetase</fullName>
    </alternativeName>
</protein>
<dbReference type="PANTHER" id="PTHR42753:SF2">
    <property type="entry name" value="PROLINE--TRNA LIGASE"/>
    <property type="match status" value="1"/>
</dbReference>
<keyword evidence="6" id="KW-0648">Protein biosynthesis</keyword>
<dbReference type="InterPro" id="IPR044140">
    <property type="entry name" value="ProRS_anticodon_short"/>
</dbReference>